<dbReference type="Proteomes" id="UP000504608">
    <property type="component" value="Unplaced"/>
</dbReference>
<dbReference type="GeneID" id="111476907"/>
<sequence length="325" mass="37643">MFVRAPLLKVSSFYSIPCHSLVPLSLSSAICSSPRTPLAIRCHSSLPTAHEPSSSAPSESLDVVHNRWRPMCLYYTQSKCTMMDDPLHIKKFNHDISRELQVDVASSKHMRTQDIEFFLVLDLEGKVEIIEFPVILVNAKTLDVTGFFHRFVRPSRMSERRINEYIEGKYGKFGVDRVWHDTAILYKDVIQQFEDWLVEHQIWRKDLGGVLDRAAFVTCGNWDIKTQVPHQCSVSNMKLPDYFMEWINIKDVYLNFYQKKATGMAMMMRQLEIPLVGSHHLGIDDTKNIVRVLQRMVADGAHLQITARRNPNSPQHVKFHFENRI</sequence>
<dbReference type="InterPro" id="IPR012337">
    <property type="entry name" value="RNaseH-like_sf"/>
</dbReference>
<gene>
    <name evidence="6" type="primary">LOC111476907</name>
</gene>
<dbReference type="KEGG" id="cmax:111476907"/>
<dbReference type="Gene3D" id="3.30.420.10">
    <property type="entry name" value="Ribonuclease H-like superfamily/Ribonuclease H"/>
    <property type="match status" value="1"/>
</dbReference>
<evidence type="ECO:0000256" key="2">
    <source>
        <dbReference type="ARBA" id="ARBA00022801"/>
    </source>
</evidence>
<evidence type="ECO:0000256" key="3">
    <source>
        <dbReference type="ARBA" id="ARBA00022839"/>
    </source>
</evidence>
<evidence type="ECO:0000256" key="1">
    <source>
        <dbReference type="ARBA" id="ARBA00022722"/>
    </source>
</evidence>
<evidence type="ECO:0000259" key="4">
    <source>
        <dbReference type="Pfam" id="PF00929"/>
    </source>
</evidence>
<dbReference type="InterPro" id="IPR051274">
    <property type="entry name" value="3-5_Exoribonuclease"/>
</dbReference>
<evidence type="ECO:0000313" key="5">
    <source>
        <dbReference type="Proteomes" id="UP000504608"/>
    </source>
</evidence>
<keyword evidence="1" id="KW-0540">Nuclease</keyword>
<evidence type="ECO:0000313" key="6">
    <source>
        <dbReference type="RefSeq" id="XP_022976542.1"/>
    </source>
</evidence>
<dbReference type="SUPFAM" id="SSF53098">
    <property type="entry name" value="Ribonuclease H-like"/>
    <property type="match status" value="1"/>
</dbReference>
<protein>
    <submittedName>
        <fullName evidence="6">Uncharacterized exonuclease domain-containing protein At3g15140</fullName>
    </submittedName>
</protein>
<dbReference type="InterPro" id="IPR047201">
    <property type="entry name" value="ERI-1_3'hExo-like"/>
</dbReference>
<keyword evidence="5" id="KW-1185">Reference proteome</keyword>
<dbReference type="RefSeq" id="XP_022976542.1">
    <property type="nucleotide sequence ID" value="XM_023120774.1"/>
</dbReference>
<dbReference type="Pfam" id="PF00929">
    <property type="entry name" value="RNase_T"/>
    <property type="match status" value="1"/>
</dbReference>
<keyword evidence="3 6" id="KW-0269">Exonuclease</keyword>
<dbReference type="GO" id="GO:0000175">
    <property type="term" value="F:3'-5'-RNA exonuclease activity"/>
    <property type="evidence" value="ECO:0007669"/>
    <property type="project" value="InterPro"/>
</dbReference>
<proteinExistence type="predicted"/>
<dbReference type="InterPro" id="IPR013520">
    <property type="entry name" value="Ribonucl_H"/>
</dbReference>
<dbReference type="GO" id="GO:0003676">
    <property type="term" value="F:nucleic acid binding"/>
    <property type="evidence" value="ECO:0007669"/>
    <property type="project" value="InterPro"/>
</dbReference>
<reference evidence="6" key="1">
    <citation type="submission" date="2025-08" db="UniProtKB">
        <authorList>
            <consortium name="RefSeq"/>
        </authorList>
    </citation>
    <scope>IDENTIFICATION</scope>
    <source>
        <tissue evidence="6">Young leaves</tissue>
    </source>
</reference>
<keyword evidence="2" id="KW-0378">Hydrolase</keyword>
<dbReference type="CDD" id="cd06133">
    <property type="entry name" value="ERI-1_3'hExo_like"/>
    <property type="match status" value="1"/>
</dbReference>
<accession>A0A6J1IG11</accession>
<dbReference type="OrthoDB" id="448399at2759"/>
<dbReference type="PANTHER" id="PTHR23044">
    <property type="entry name" value="3'-5' EXONUCLEASE ERI1-RELATED"/>
    <property type="match status" value="1"/>
</dbReference>
<dbReference type="PANTHER" id="PTHR23044:SF61">
    <property type="entry name" value="3'-5' EXORIBONUCLEASE 1-RELATED"/>
    <property type="match status" value="1"/>
</dbReference>
<feature type="domain" description="Exonuclease" evidence="4">
    <location>
        <begin position="114"/>
        <end position="293"/>
    </location>
</feature>
<dbReference type="AlphaFoldDB" id="A0A6J1IG11"/>
<organism evidence="5 6">
    <name type="scientific">Cucurbita maxima</name>
    <name type="common">Pumpkin</name>
    <name type="synonym">Winter squash</name>
    <dbReference type="NCBI Taxonomy" id="3661"/>
    <lineage>
        <taxon>Eukaryota</taxon>
        <taxon>Viridiplantae</taxon>
        <taxon>Streptophyta</taxon>
        <taxon>Embryophyta</taxon>
        <taxon>Tracheophyta</taxon>
        <taxon>Spermatophyta</taxon>
        <taxon>Magnoliopsida</taxon>
        <taxon>eudicotyledons</taxon>
        <taxon>Gunneridae</taxon>
        <taxon>Pentapetalae</taxon>
        <taxon>rosids</taxon>
        <taxon>fabids</taxon>
        <taxon>Cucurbitales</taxon>
        <taxon>Cucurbitaceae</taxon>
        <taxon>Cucurbiteae</taxon>
        <taxon>Cucurbita</taxon>
    </lineage>
</organism>
<dbReference type="InterPro" id="IPR036397">
    <property type="entry name" value="RNaseH_sf"/>
</dbReference>
<name>A0A6J1IG11_CUCMA</name>